<feature type="transmembrane region" description="Helical" evidence="1">
    <location>
        <begin position="119"/>
        <end position="144"/>
    </location>
</feature>
<evidence type="ECO:0000256" key="1">
    <source>
        <dbReference type="SAM" id="Phobius"/>
    </source>
</evidence>
<gene>
    <name evidence="2" type="ORF">B0A55_02816</name>
</gene>
<evidence type="ECO:0000313" key="3">
    <source>
        <dbReference type="Proteomes" id="UP000309340"/>
    </source>
</evidence>
<evidence type="ECO:0000313" key="2">
    <source>
        <dbReference type="EMBL" id="TKA78544.1"/>
    </source>
</evidence>
<proteinExistence type="predicted"/>
<dbReference type="Proteomes" id="UP000309340">
    <property type="component" value="Unassembled WGS sequence"/>
</dbReference>
<comment type="caution">
    <text evidence="2">The sequence shown here is derived from an EMBL/GenBank/DDBJ whole genome shotgun (WGS) entry which is preliminary data.</text>
</comment>
<organism evidence="2 3">
    <name type="scientific">Friedmanniomyces simplex</name>
    <dbReference type="NCBI Taxonomy" id="329884"/>
    <lineage>
        <taxon>Eukaryota</taxon>
        <taxon>Fungi</taxon>
        <taxon>Dikarya</taxon>
        <taxon>Ascomycota</taxon>
        <taxon>Pezizomycotina</taxon>
        <taxon>Dothideomycetes</taxon>
        <taxon>Dothideomycetidae</taxon>
        <taxon>Mycosphaerellales</taxon>
        <taxon>Teratosphaeriaceae</taxon>
        <taxon>Friedmanniomyces</taxon>
    </lineage>
</organism>
<keyword evidence="1" id="KW-0472">Membrane</keyword>
<dbReference type="AlphaFoldDB" id="A0A4U0XMI7"/>
<dbReference type="EMBL" id="NAJQ01000110">
    <property type="protein sequence ID" value="TKA78544.1"/>
    <property type="molecule type" value="Genomic_DNA"/>
</dbReference>
<dbReference type="OrthoDB" id="3897285at2759"/>
<protein>
    <submittedName>
        <fullName evidence="2">Uncharacterized protein</fullName>
    </submittedName>
</protein>
<reference evidence="2 3" key="1">
    <citation type="submission" date="2017-03" db="EMBL/GenBank/DDBJ databases">
        <title>Genomes of endolithic fungi from Antarctica.</title>
        <authorList>
            <person name="Coleine C."/>
            <person name="Masonjones S."/>
            <person name="Stajich J.E."/>
        </authorList>
    </citation>
    <scope>NUCLEOTIDE SEQUENCE [LARGE SCALE GENOMIC DNA]</scope>
    <source>
        <strain evidence="2 3">CCFEE 5184</strain>
    </source>
</reference>
<keyword evidence="3" id="KW-1185">Reference proteome</keyword>
<feature type="transmembrane region" description="Helical" evidence="1">
    <location>
        <begin position="26"/>
        <end position="57"/>
    </location>
</feature>
<feature type="transmembrane region" description="Helical" evidence="1">
    <location>
        <begin position="78"/>
        <end position="99"/>
    </location>
</feature>
<keyword evidence="1" id="KW-1133">Transmembrane helix</keyword>
<keyword evidence="1" id="KW-0812">Transmembrane</keyword>
<accession>A0A4U0XMI7</accession>
<sequence length="189" mass="20268">MDAAATPSPTTDLTMPPGPASLTSTALAIIGVVACIVLFFVAFALVAAMSAATAEIITHICQQKSTKDIPWWRFRVPGEGLALVTMVSLVPYVVALIFASSSDGPAVMEGLSLISRVMAVVFGFLVFDVVCVSTIALGSLLVWGTRRLHRSEQRGVDEGQLEELEVLNKREDMEEDLGDQDGWRTKSAL</sequence>
<name>A0A4U0XMI7_9PEZI</name>